<keyword evidence="2 9" id="KW-0808">Transferase</keyword>
<dbReference type="EC" id="2.7.7.7" evidence="9"/>
<dbReference type="CDD" id="cd07434">
    <property type="entry name" value="PHP_PolIIIA_DnaE2"/>
    <property type="match status" value="1"/>
</dbReference>
<dbReference type="Pfam" id="PF02811">
    <property type="entry name" value="PHP"/>
    <property type="match status" value="1"/>
</dbReference>
<comment type="subcellular location">
    <subcellularLocation>
        <location evidence="9">Cytoplasm</location>
    </subcellularLocation>
</comment>
<evidence type="ECO:0000256" key="5">
    <source>
        <dbReference type="ARBA" id="ARBA00022763"/>
    </source>
</evidence>
<dbReference type="InterPro" id="IPR011708">
    <property type="entry name" value="DNA_pol3_alpha_NTPase_dom"/>
</dbReference>
<dbReference type="InterPro" id="IPR040982">
    <property type="entry name" value="DNA_pol3_finger"/>
</dbReference>
<evidence type="ECO:0000313" key="11">
    <source>
        <dbReference type="EMBL" id="PTD98061.1"/>
    </source>
</evidence>
<dbReference type="InterPro" id="IPR023073">
    <property type="entry name" value="DnaE2"/>
</dbReference>
<dbReference type="SUPFAM" id="SSF89550">
    <property type="entry name" value="PHP domain-like"/>
    <property type="match status" value="1"/>
</dbReference>
<dbReference type="Gene3D" id="1.10.150.870">
    <property type="match status" value="1"/>
</dbReference>
<dbReference type="InterPro" id="IPR004805">
    <property type="entry name" value="DnaE2/DnaE/PolC"/>
</dbReference>
<keyword evidence="12" id="KW-1185">Reference proteome</keyword>
<sequence>MQIPDYAELHCLSCFSFMRGASHPEELAATAAALGYRALAITDECSLAGVVRAHREIRNRQLPLHLIIGSELRVHDGPTLILLARSRRGYAQLSRLISSARRAAAKGTYSLGRDAFTADAVDDCLALLLPPDDYSAGLAQAHWLAGRFPSRCWLAAPTHGPRLAGRHHQLATLAAASALPVAAASGVLMHDASRREVADTLCAIRLRTPLAQCGYALAANGERRLHTRAELGRRVPAAWLAETLKVAAACTFTLDELRYEYPAGLVPAGETAARWLRRLVEGGLQWRYHTPAGAVFPPPPGPPGRPPPCADPAPPPVRTLIEDELALISELGYEPYFLTVHDIVAFARAAGILCQGRGSAANSAVCWALGITEVHPEQGIMLFERFISRERQEPPDIDVDFEHERREEVIQYLYRKYGREHAALAAAVITWRTRSALRDVGRALGIDAARIERLCAERVSIDDGHVDAGRLHAAGLDPQSPLVCRWLALSATLRGFPRHLSQHVGGFVIARGRIDELVPVENAAMDGRTVIQWDKDDLDTMGLLKVDVLALGMLSALRRCLDLLGRQQARRLTLADIPREDAAVYRMLSAADAIGVFQVESRAQLGMLPRLQPAQFYDLVVEVAIVRPGPIQGGMVHPYLHARASRRRGEDPLAGVRTEVRAVLSRTLGVPIFQEQVMQLAVVAAGFSPGEADQLRRAMGAWRRPGELERYRRQLLDGMAARGYDAGFAERLCRQIEGFGSYGFPESHAASFALLVYFSAWFKCHHPALFLCALLNSQPMGFYAPAQLIQDARRHGVEVRPADVCHSDWESTLETPTTVRLGLGLLRGSSAAAAARIVAARAAAAFADVDDLGRRAGLERSQLQALAAGGALATLAGGRRQALWQAAGAQPQTALLATTRIPETPPALPAASEAEEILSDYRQQGFTLGRHPLALLRQRLQAQRFIPASAIATTADRALARAAGLVTCRQRPGTARGTLFITLEDETGLINVIVHPPLFERQRSELLGARLLGVFGQISRSGTVVHLVAGRVVDQSALLGALAARSRDFH</sequence>
<dbReference type="HAMAP" id="MF_01902">
    <property type="entry name" value="DNApol_error_prone"/>
    <property type="match status" value="1"/>
</dbReference>
<dbReference type="GO" id="GO:0003887">
    <property type="term" value="F:DNA-directed DNA polymerase activity"/>
    <property type="evidence" value="ECO:0007669"/>
    <property type="project" value="UniProtKB-UniRule"/>
</dbReference>
<dbReference type="Pfam" id="PF17657">
    <property type="entry name" value="DNA_pol3_finger"/>
    <property type="match status" value="1"/>
</dbReference>
<dbReference type="Gene3D" id="3.20.20.140">
    <property type="entry name" value="Metal-dependent hydrolases"/>
    <property type="match status" value="1"/>
</dbReference>
<evidence type="ECO:0000256" key="9">
    <source>
        <dbReference type="HAMAP-Rule" id="MF_01902"/>
    </source>
</evidence>
<dbReference type="InterPro" id="IPR004013">
    <property type="entry name" value="PHP_dom"/>
</dbReference>
<feature type="domain" description="Polymerase/histidinol phosphatase N-terminal" evidence="10">
    <location>
        <begin position="7"/>
        <end position="76"/>
    </location>
</feature>
<protein>
    <recommendedName>
        <fullName evidence="9">Error-prone DNA polymerase</fullName>
        <ecNumber evidence="9">2.7.7.7</ecNumber>
    </recommendedName>
</protein>
<evidence type="ECO:0000313" key="12">
    <source>
        <dbReference type="Proteomes" id="UP000241193"/>
    </source>
</evidence>
<dbReference type="Pfam" id="PF14579">
    <property type="entry name" value="HHH_6"/>
    <property type="match status" value="1"/>
</dbReference>
<comment type="function">
    <text evidence="9">DNA polymerase involved in damage-induced mutagenesis and translesion synthesis (TLS). It is not the major replicative DNA polymerase.</text>
</comment>
<keyword evidence="3 9" id="KW-0548">Nucleotidyltransferase</keyword>
<evidence type="ECO:0000256" key="3">
    <source>
        <dbReference type="ARBA" id="ARBA00022695"/>
    </source>
</evidence>
<accession>A0A2T4IJV6</accession>
<proteinExistence type="inferred from homology"/>
<comment type="catalytic activity">
    <reaction evidence="8 9">
        <text>DNA(n) + a 2'-deoxyribonucleoside 5'-triphosphate = DNA(n+1) + diphosphate</text>
        <dbReference type="Rhea" id="RHEA:22508"/>
        <dbReference type="Rhea" id="RHEA-COMP:17339"/>
        <dbReference type="Rhea" id="RHEA-COMP:17340"/>
        <dbReference type="ChEBI" id="CHEBI:33019"/>
        <dbReference type="ChEBI" id="CHEBI:61560"/>
        <dbReference type="ChEBI" id="CHEBI:173112"/>
        <dbReference type="EC" id="2.7.7.7"/>
    </reaction>
</comment>
<evidence type="ECO:0000256" key="4">
    <source>
        <dbReference type="ARBA" id="ARBA00022705"/>
    </source>
</evidence>
<reference evidence="11 12" key="1">
    <citation type="submission" date="2018-03" db="EMBL/GenBank/DDBJ databases">
        <authorList>
            <person name="Keele B.F."/>
        </authorList>
    </citation>
    <scope>NUCLEOTIDE SEQUENCE [LARGE SCALE GENOMIC DNA]</scope>
    <source>
        <strain evidence="11 12">D20</strain>
    </source>
</reference>
<dbReference type="CDD" id="cd04485">
    <property type="entry name" value="DnaE_OBF"/>
    <property type="match status" value="1"/>
</dbReference>
<evidence type="ECO:0000256" key="6">
    <source>
        <dbReference type="ARBA" id="ARBA00022932"/>
    </source>
</evidence>
<dbReference type="Proteomes" id="UP000241193">
    <property type="component" value="Unassembled WGS sequence"/>
</dbReference>
<dbReference type="GO" id="GO:0008408">
    <property type="term" value="F:3'-5' exonuclease activity"/>
    <property type="evidence" value="ECO:0007669"/>
    <property type="project" value="InterPro"/>
</dbReference>
<gene>
    <name evidence="9" type="primary">dnaE2</name>
    <name evidence="11" type="ORF">C8261_01190</name>
</gene>
<comment type="caution">
    <text evidence="11">The sequence shown here is derived from an EMBL/GenBank/DDBJ whole genome shotgun (WGS) entry which is preliminary data.</text>
</comment>
<comment type="similarity">
    <text evidence="9">Belongs to the DNA polymerase type-C family. DnaE2 subfamily.</text>
</comment>
<dbReference type="RefSeq" id="WP_107491821.1">
    <property type="nucleotide sequence ID" value="NZ_PZKC01000001.1"/>
</dbReference>
<dbReference type="InterPro" id="IPR029460">
    <property type="entry name" value="DNAPol_HHH"/>
</dbReference>
<evidence type="ECO:0000256" key="7">
    <source>
        <dbReference type="ARBA" id="ARBA00023204"/>
    </source>
</evidence>
<keyword evidence="6 9" id="KW-0239">DNA-directed DNA polymerase</keyword>
<evidence type="ECO:0000259" key="10">
    <source>
        <dbReference type="SMART" id="SM00481"/>
    </source>
</evidence>
<dbReference type="InterPro" id="IPR003141">
    <property type="entry name" value="Pol/His_phosphatase_N"/>
</dbReference>
<keyword evidence="4 9" id="KW-0235">DNA replication</keyword>
<dbReference type="SMART" id="SM00481">
    <property type="entry name" value="POLIIIAc"/>
    <property type="match status" value="1"/>
</dbReference>
<dbReference type="GO" id="GO:0006281">
    <property type="term" value="P:DNA repair"/>
    <property type="evidence" value="ECO:0007669"/>
    <property type="project" value="UniProtKB-UniRule"/>
</dbReference>
<organism evidence="11 12">
    <name type="scientific">Pseudothauera lacus</name>
    <dbReference type="NCBI Taxonomy" id="2136175"/>
    <lineage>
        <taxon>Bacteria</taxon>
        <taxon>Pseudomonadati</taxon>
        <taxon>Pseudomonadota</taxon>
        <taxon>Betaproteobacteria</taxon>
        <taxon>Rhodocyclales</taxon>
        <taxon>Zoogloeaceae</taxon>
        <taxon>Pseudothauera</taxon>
    </lineage>
</organism>
<keyword evidence="5 9" id="KW-0227">DNA damage</keyword>
<reference evidence="11 12" key="2">
    <citation type="submission" date="2018-04" db="EMBL/GenBank/DDBJ databases">
        <title>Thauera lacus sp. nov., isolated from an saline lake in Inner Mongolia, China.</title>
        <authorList>
            <person name="Liang Q.-Y."/>
        </authorList>
    </citation>
    <scope>NUCLEOTIDE SEQUENCE [LARGE SCALE GENOMIC DNA]</scope>
    <source>
        <strain evidence="11 12">D20</strain>
    </source>
</reference>
<dbReference type="NCBIfam" id="TIGR00594">
    <property type="entry name" value="polc"/>
    <property type="match status" value="1"/>
</dbReference>
<evidence type="ECO:0000256" key="2">
    <source>
        <dbReference type="ARBA" id="ARBA00022679"/>
    </source>
</evidence>
<keyword evidence="1 9" id="KW-0963">Cytoplasm</keyword>
<dbReference type="InterPro" id="IPR016195">
    <property type="entry name" value="Pol/histidinol_Pase-like"/>
</dbReference>
<dbReference type="PANTHER" id="PTHR32294">
    <property type="entry name" value="DNA POLYMERASE III SUBUNIT ALPHA"/>
    <property type="match status" value="1"/>
</dbReference>
<evidence type="ECO:0000256" key="1">
    <source>
        <dbReference type="ARBA" id="ARBA00022490"/>
    </source>
</evidence>
<evidence type="ECO:0000256" key="8">
    <source>
        <dbReference type="ARBA" id="ARBA00049244"/>
    </source>
</evidence>
<dbReference type="AlphaFoldDB" id="A0A2T4IJV6"/>
<dbReference type="NCBIfam" id="NF004225">
    <property type="entry name" value="PRK05672.1"/>
    <property type="match status" value="1"/>
</dbReference>
<dbReference type="GO" id="GO:0005737">
    <property type="term" value="C:cytoplasm"/>
    <property type="evidence" value="ECO:0007669"/>
    <property type="project" value="UniProtKB-SubCell"/>
</dbReference>
<dbReference type="GO" id="GO:0006260">
    <property type="term" value="P:DNA replication"/>
    <property type="evidence" value="ECO:0007669"/>
    <property type="project" value="UniProtKB-KW"/>
</dbReference>
<dbReference type="Pfam" id="PF07733">
    <property type="entry name" value="DNA_pol3_alpha"/>
    <property type="match status" value="1"/>
</dbReference>
<dbReference type="PANTHER" id="PTHR32294:SF4">
    <property type="entry name" value="ERROR-PRONE DNA POLYMERASE"/>
    <property type="match status" value="1"/>
</dbReference>
<dbReference type="OrthoDB" id="9803237at2"/>
<keyword evidence="7 9" id="KW-0234">DNA repair</keyword>
<name>A0A2T4IJV6_9RHOO</name>
<dbReference type="EMBL" id="PZKC01000001">
    <property type="protein sequence ID" value="PTD98061.1"/>
    <property type="molecule type" value="Genomic_DNA"/>
</dbReference>